<dbReference type="GO" id="GO:0003924">
    <property type="term" value="F:GTPase activity"/>
    <property type="evidence" value="ECO:0007669"/>
    <property type="project" value="InterPro"/>
</dbReference>
<gene>
    <name evidence="9" type="ORF">E2I00_004728</name>
</gene>
<sequence>MNPQLVRALMLRCRCIISVCRVNSECGLRHIPSNVCEVIFGLKDMRMVELLRLDVGIGWLEPMAGDRAKPCELDQEKYDADDNVKIICLGDSAVGKSNQPQQLSTYALTLYKHTATVDGKTVLVGEHGAEPRQLSRGRNFWDTAGQERFQSMHASYYHKAHACIMVFDVQRKITYKNLSTWYTELREFRPEIPCIVVANKIDDRPMSYLLSTADIKMTQKSFNFARKFSLPLYFVSAADGTNVVKLFSDAIRLAVSYKQNSRDFMDEVLQELEVGNTCSSRALPLEVSELQLGKCKARPHLHACSQNISLEQEEEDMLDREQRGRIESPPPS</sequence>
<evidence type="ECO:0000256" key="7">
    <source>
        <dbReference type="ARBA" id="ARBA00037868"/>
    </source>
</evidence>
<comment type="caution">
    <text evidence="9">The sequence shown here is derived from an EMBL/GenBank/DDBJ whole genome shotgun (WGS) entry which is preliminary data.</text>
</comment>
<feature type="region of interest" description="Disordered" evidence="8">
    <location>
        <begin position="312"/>
        <end position="332"/>
    </location>
</feature>
<keyword evidence="10" id="KW-1185">Reference proteome</keyword>
<evidence type="ECO:0000313" key="10">
    <source>
        <dbReference type="Proteomes" id="UP000437017"/>
    </source>
</evidence>
<dbReference type="Gene3D" id="3.40.50.300">
    <property type="entry name" value="P-loop containing nucleotide triphosphate hydrolases"/>
    <property type="match status" value="1"/>
</dbReference>
<dbReference type="PRINTS" id="PR00449">
    <property type="entry name" value="RASTRNSFRMNG"/>
</dbReference>
<dbReference type="AlphaFoldDB" id="A0A643CAD6"/>
<dbReference type="InterPro" id="IPR001806">
    <property type="entry name" value="Small_GTPase"/>
</dbReference>
<name>A0A643CAD6_BALPH</name>
<evidence type="ECO:0000256" key="1">
    <source>
        <dbReference type="ARBA" id="ARBA00001946"/>
    </source>
</evidence>
<dbReference type="SMART" id="SM00175">
    <property type="entry name" value="RAB"/>
    <property type="match status" value="1"/>
</dbReference>
<evidence type="ECO:0000256" key="4">
    <source>
        <dbReference type="ARBA" id="ARBA00022801"/>
    </source>
</evidence>
<dbReference type="InterPro" id="IPR027417">
    <property type="entry name" value="P-loop_NTPase"/>
</dbReference>
<protein>
    <recommendedName>
        <fullName evidence="11">Rab-like protein 2B</fullName>
    </recommendedName>
</protein>
<dbReference type="GO" id="GO:0005525">
    <property type="term" value="F:GTP binding"/>
    <property type="evidence" value="ECO:0007669"/>
    <property type="project" value="UniProtKB-KW"/>
</dbReference>
<proteinExistence type="inferred from homology"/>
<dbReference type="NCBIfam" id="TIGR00231">
    <property type="entry name" value="small_GTP"/>
    <property type="match status" value="1"/>
</dbReference>
<accession>A0A643CAD6</accession>
<comment type="similarity">
    <text evidence="2">Belongs to the small GTPase superfamily. Rab family.</text>
</comment>
<dbReference type="InterPro" id="IPR005225">
    <property type="entry name" value="Small_GTP-bd"/>
</dbReference>
<evidence type="ECO:0000256" key="6">
    <source>
        <dbReference type="ARBA" id="ARBA00023289"/>
    </source>
</evidence>
<dbReference type="OrthoDB" id="48625at2759"/>
<dbReference type="PROSITE" id="PS51419">
    <property type="entry name" value="RAB"/>
    <property type="match status" value="1"/>
</dbReference>
<evidence type="ECO:0000256" key="2">
    <source>
        <dbReference type="ARBA" id="ARBA00006270"/>
    </source>
</evidence>
<comment type="cofactor">
    <cofactor evidence="1">
        <name>Mg(2+)</name>
        <dbReference type="ChEBI" id="CHEBI:18420"/>
    </cofactor>
</comment>
<evidence type="ECO:0000256" key="5">
    <source>
        <dbReference type="ARBA" id="ARBA00023134"/>
    </source>
</evidence>
<keyword evidence="4" id="KW-0378">Hydrolase</keyword>
<keyword evidence="6" id="KW-0636">Prenylation</keyword>
<evidence type="ECO:0000256" key="8">
    <source>
        <dbReference type="SAM" id="MobiDB-lite"/>
    </source>
</evidence>
<reference evidence="9 10" key="1">
    <citation type="journal article" date="2019" name="PLoS ONE">
        <title>Genomic analyses reveal an absence of contemporary introgressive admixture between fin whales and blue whales, despite known hybrids.</title>
        <authorList>
            <person name="Westbury M.V."/>
            <person name="Petersen B."/>
            <person name="Lorenzen E.D."/>
        </authorList>
    </citation>
    <scope>NUCLEOTIDE SEQUENCE [LARGE SCALE GENOMIC DNA]</scope>
    <source>
        <strain evidence="9">FinWhale-01</strain>
    </source>
</reference>
<comment type="subcellular location">
    <subcellularLocation>
        <location evidence="7">Endomembrane system</location>
        <topology evidence="7">Lipid-anchor</topology>
    </subcellularLocation>
</comment>
<dbReference type="SMART" id="SM00176">
    <property type="entry name" value="RAN"/>
    <property type="match status" value="1"/>
</dbReference>
<dbReference type="SUPFAM" id="SSF52540">
    <property type="entry name" value="P-loop containing nucleoside triphosphate hydrolases"/>
    <property type="match status" value="1"/>
</dbReference>
<dbReference type="GO" id="GO:0012505">
    <property type="term" value="C:endomembrane system"/>
    <property type="evidence" value="ECO:0007669"/>
    <property type="project" value="UniProtKB-SubCell"/>
</dbReference>
<keyword evidence="3" id="KW-0547">Nucleotide-binding</keyword>
<keyword evidence="5" id="KW-0342">GTP-binding</keyword>
<dbReference type="SMART" id="SM00173">
    <property type="entry name" value="RAS"/>
    <property type="match status" value="1"/>
</dbReference>
<dbReference type="EMBL" id="SGJD01002029">
    <property type="protein sequence ID" value="KAB0397173.1"/>
    <property type="molecule type" value="Genomic_DNA"/>
</dbReference>
<dbReference type="SMART" id="SM00174">
    <property type="entry name" value="RHO"/>
    <property type="match status" value="1"/>
</dbReference>
<evidence type="ECO:0000256" key="3">
    <source>
        <dbReference type="ARBA" id="ARBA00022741"/>
    </source>
</evidence>
<dbReference type="Proteomes" id="UP000437017">
    <property type="component" value="Unassembled WGS sequence"/>
</dbReference>
<evidence type="ECO:0000313" key="9">
    <source>
        <dbReference type="EMBL" id="KAB0397173.1"/>
    </source>
</evidence>
<evidence type="ECO:0008006" key="11">
    <source>
        <dbReference type="Google" id="ProtNLM"/>
    </source>
</evidence>
<dbReference type="Pfam" id="PF00071">
    <property type="entry name" value="Ras"/>
    <property type="match status" value="1"/>
</dbReference>
<dbReference type="PANTHER" id="PTHR47978">
    <property type="match status" value="1"/>
</dbReference>
<organism evidence="9 10">
    <name type="scientific">Balaenoptera physalus</name>
    <name type="common">Fin whale</name>
    <name type="synonym">Balaena physalus</name>
    <dbReference type="NCBI Taxonomy" id="9770"/>
    <lineage>
        <taxon>Eukaryota</taxon>
        <taxon>Metazoa</taxon>
        <taxon>Chordata</taxon>
        <taxon>Craniata</taxon>
        <taxon>Vertebrata</taxon>
        <taxon>Euteleostomi</taxon>
        <taxon>Mammalia</taxon>
        <taxon>Eutheria</taxon>
        <taxon>Laurasiatheria</taxon>
        <taxon>Artiodactyla</taxon>
        <taxon>Whippomorpha</taxon>
        <taxon>Cetacea</taxon>
        <taxon>Mysticeti</taxon>
        <taxon>Balaenopteridae</taxon>
        <taxon>Balaenoptera</taxon>
    </lineage>
</organism>
<keyword evidence="6" id="KW-0449">Lipoprotein</keyword>